<evidence type="ECO:0000313" key="5">
    <source>
        <dbReference type="WBParaSite" id="SSLN_0001691001-mRNA-1"/>
    </source>
</evidence>
<feature type="domain" description="EF-hand" evidence="2">
    <location>
        <begin position="23"/>
        <end position="58"/>
    </location>
</feature>
<evidence type="ECO:0000256" key="1">
    <source>
        <dbReference type="ARBA" id="ARBA00022837"/>
    </source>
</evidence>
<dbReference type="EMBL" id="UYSU01040923">
    <property type="protein sequence ID" value="VDM02679.1"/>
    <property type="molecule type" value="Genomic_DNA"/>
</dbReference>
<dbReference type="SUPFAM" id="SSF47473">
    <property type="entry name" value="EF-hand"/>
    <property type="match status" value="1"/>
</dbReference>
<dbReference type="Pfam" id="PF13202">
    <property type="entry name" value="EF-hand_5"/>
    <property type="match status" value="1"/>
</dbReference>
<keyword evidence="4" id="KW-1185">Reference proteome</keyword>
<dbReference type="Proteomes" id="UP000275846">
    <property type="component" value="Unassembled WGS sequence"/>
</dbReference>
<protein>
    <submittedName>
        <fullName evidence="5">Calmodulin</fullName>
    </submittedName>
</protein>
<name>A0A183TIJ5_SCHSO</name>
<keyword evidence="1" id="KW-0106">Calcium</keyword>
<feature type="domain" description="EF-hand" evidence="2">
    <location>
        <begin position="60"/>
        <end position="95"/>
    </location>
</feature>
<organism evidence="5">
    <name type="scientific">Schistocephalus solidus</name>
    <name type="common">Tapeworm</name>
    <dbReference type="NCBI Taxonomy" id="70667"/>
    <lineage>
        <taxon>Eukaryota</taxon>
        <taxon>Metazoa</taxon>
        <taxon>Spiralia</taxon>
        <taxon>Lophotrochozoa</taxon>
        <taxon>Platyhelminthes</taxon>
        <taxon>Cestoda</taxon>
        <taxon>Eucestoda</taxon>
        <taxon>Diphyllobothriidea</taxon>
        <taxon>Diphyllobothriidae</taxon>
        <taxon>Schistocephalus</taxon>
    </lineage>
</organism>
<dbReference type="AlphaFoldDB" id="A0A183TIJ5"/>
<dbReference type="InterPro" id="IPR011992">
    <property type="entry name" value="EF-hand-dom_pair"/>
</dbReference>
<dbReference type="PROSITE" id="PS50222">
    <property type="entry name" value="EF_HAND_2"/>
    <property type="match status" value="2"/>
</dbReference>
<reference evidence="5" key="1">
    <citation type="submission" date="2016-06" db="UniProtKB">
        <authorList>
            <consortium name="WormBaseParasite"/>
        </authorList>
    </citation>
    <scope>IDENTIFICATION</scope>
</reference>
<dbReference type="SMART" id="SM00054">
    <property type="entry name" value="EFh"/>
    <property type="match status" value="2"/>
</dbReference>
<dbReference type="InterPro" id="IPR018247">
    <property type="entry name" value="EF_Hand_1_Ca_BS"/>
</dbReference>
<gene>
    <name evidence="3" type="ORF">SSLN_LOCUS16293</name>
</gene>
<dbReference type="Gene3D" id="1.10.238.10">
    <property type="entry name" value="EF-hand"/>
    <property type="match status" value="1"/>
</dbReference>
<sequence>MDTNHDRILSCQEVNCYLRQNSYDEASIMGFWQTFDRNRDGQITAEEYNRVLARLPDDSLDGDRLRRVFTQLDVNADGRIDTAEVQGILLALSDPINEELLRTLFQLHGLSLDAGLTYEQFVSLFSDPVFV</sequence>
<dbReference type="GO" id="GO:0005509">
    <property type="term" value="F:calcium ion binding"/>
    <property type="evidence" value="ECO:0007669"/>
    <property type="project" value="InterPro"/>
</dbReference>
<dbReference type="Pfam" id="PF13499">
    <property type="entry name" value="EF-hand_7"/>
    <property type="match status" value="1"/>
</dbReference>
<dbReference type="InterPro" id="IPR002048">
    <property type="entry name" value="EF_hand_dom"/>
</dbReference>
<accession>A0A183TIJ5</accession>
<evidence type="ECO:0000313" key="4">
    <source>
        <dbReference type="Proteomes" id="UP000275846"/>
    </source>
</evidence>
<reference evidence="3 4" key="2">
    <citation type="submission" date="2018-11" db="EMBL/GenBank/DDBJ databases">
        <authorList>
            <consortium name="Pathogen Informatics"/>
        </authorList>
    </citation>
    <scope>NUCLEOTIDE SEQUENCE [LARGE SCALE GENOMIC DNA]</scope>
    <source>
        <strain evidence="3 4">NST_G2</strain>
    </source>
</reference>
<dbReference type="OrthoDB" id="293868at2759"/>
<evidence type="ECO:0000313" key="3">
    <source>
        <dbReference type="EMBL" id="VDM02679.1"/>
    </source>
</evidence>
<evidence type="ECO:0000259" key="2">
    <source>
        <dbReference type="PROSITE" id="PS50222"/>
    </source>
</evidence>
<dbReference type="STRING" id="70667.A0A183TIJ5"/>
<proteinExistence type="predicted"/>
<dbReference type="WBParaSite" id="SSLN_0001691001-mRNA-1">
    <property type="protein sequence ID" value="SSLN_0001691001-mRNA-1"/>
    <property type="gene ID" value="SSLN_0001691001"/>
</dbReference>
<dbReference type="PROSITE" id="PS00018">
    <property type="entry name" value="EF_HAND_1"/>
    <property type="match status" value="2"/>
</dbReference>